<dbReference type="InterPro" id="IPR030827">
    <property type="entry name" value="Myo_inos_IolG"/>
</dbReference>
<dbReference type="PANTHER" id="PTHR42840">
    <property type="entry name" value="NAD(P)-BINDING ROSSMANN-FOLD SUPERFAMILY PROTEIN-RELATED"/>
    <property type="match status" value="1"/>
</dbReference>
<proteinExistence type="inferred from homology"/>
<dbReference type="PANTHER" id="PTHR42840:SF3">
    <property type="entry name" value="BINDING ROSSMANN FOLD OXIDOREDUCTASE, PUTATIVE (AFU_ORTHOLOGUE AFUA_2G10240)-RELATED"/>
    <property type="match status" value="1"/>
</dbReference>
<dbReference type="GeneID" id="92741704"/>
<accession>A0AAQ3GT58</accession>
<evidence type="ECO:0000256" key="2">
    <source>
        <dbReference type="ARBA" id="ARBA00023002"/>
    </source>
</evidence>
<keyword evidence="2 5" id="KW-0560">Oxidoreductase</keyword>
<name>A0AAQ3GT58_ANAHA</name>
<dbReference type="InterPro" id="IPR036291">
    <property type="entry name" value="NAD(P)-bd_dom_sf"/>
</dbReference>
<dbReference type="InterPro" id="IPR055170">
    <property type="entry name" value="GFO_IDH_MocA-like_dom"/>
</dbReference>
<dbReference type="SUPFAM" id="SSF55347">
    <property type="entry name" value="Glyceraldehyde-3-phosphate dehydrogenase-like, C-terminal domain"/>
    <property type="match status" value="1"/>
</dbReference>
<evidence type="ECO:0000259" key="3">
    <source>
        <dbReference type="Pfam" id="PF01408"/>
    </source>
</evidence>
<dbReference type="Gene3D" id="3.40.50.720">
    <property type="entry name" value="NAD(P)-binding Rossmann-like Domain"/>
    <property type="match status" value="1"/>
</dbReference>
<dbReference type="NCBIfam" id="TIGR04380">
    <property type="entry name" value="myo_inos_iolG"/>
    <property type="match status" value="1"/>
</dbReference>
<organism evidence="5 6">
    <name type="scientific">Anaerostipes hadrus</name>
    <dbReference type="NCBI Taxonomy" id="649756"/>
    <lineage>
        <taxon>Bacteria</taxon>
        <taxon>Bacillati</taxon>
        <taxon>Bacillota</taxon>
        <taxon>Clostridia</taxon>
        <taxon>Lachnospirales</taxon>
        <taxon>Lachnospiraceae</taxon>
        <taxon>Anaerostipes</taxon>
    </lineage>
</organism>
<evidence type="ECO:0000313" key="5">
    <source>
        <dbReference type="EMBL" id="WMD15688.1"/>
    </source>
</evidence>
<comment type="similarity">
    <text evidence="1">Belongs to the Gfo/Idh/MocA family.</text>
</comment>
<dbReference type="RefSeq" id="WP_306856292.1">
    <property type="nucleotide sequence ID" value="NZ_CP132968.1"/>
</dbReference>
<feature type="domain" description="Gfo/Idh/MocA-like oxidoreductase N-terminal" evidence="3">
    <location>
        <begin position="4"/>
        <end position="127"/>
    </location>
</feature>
<dbReference type="Proteomes" id="UP001243496">
    <property type="component" value="Chromosome"/>
</dbReference>
<dbReference type="InterPro" id="IPR000683">
    <property type="entry name" value="Gfo/Idh/MocA-like_OxRdtase_N"/>
</dbReference>
<evidence type="ECO:0000256" key="1">
    <source>
        <dbReference type="ARBA" id="ARBA00010928"/>
    </source>
</evidence>
<dbReference type="AlphaFoldDB" id="A0AAQ3GT58"/>
<evidence type="ECO:0000313" key="6">
    <source>
        <dbReference type="Proteomes" id="UP001243496"/>
    </source>
</evidence>
<dbReference type="Pfam" id="PF22725">
    <property type="entry name" value="GFO_IDH_MocA_C3"/>
    <property type="match status" value="1"/>
</dbReference>
<dbReference type="EMBL" id="CP132968">
    <property type="protein sequence ID" value="WMD15688.1"/>
    <property type="molecule type" value="Genomic_DNA"/>
</dbReference>
<sequence>MKKVNIGLIGAGRMGRLHGENLAHAVQGANLYAVADPFLNEATIKWATSMGVDEDKCYKDPQDILKDPDVDAVFICSSTDTHATLIKESAKAGKDIFCEKPIHHDLDEIHAALKEVEKAGVKLQIGFVRRFDHNHKAVHDVVANGKLGAPCVVKVTSRDPDHQPMEYIRTSGGIFIDMTIHDFDMVRYLSGSEVTEVTAYGSVCENPEYAEMNDVDTAIVLMKFENGALGVIDNSRASHYGYDQRSEVQCQNGCVTTENDLENEVKILSAEGVSSAKPTWFLMERYTQAFISEDQAFVDAVLNNTEPLVKGVDGLRPVEIALAANKSLKEGRTVKISEIL</sequence>
<protein>
    <submittedName>
        <fullName evidence="5">Inositol 2-dehydrogenase</fullName>
        <ecNumber evidence="5">1.1.1.18</ecNumber>
    </submittedName>
</protein>
<gene>
    <name evidence="5" type="primary">iolG</name>
    <name evidence="5" type="ORF">RBI15_09900</name>
</gene>
<dbReference type="GO" id="GO:0050112">
    <property type="term" value="F:inositol 2-dehydrogenase (NAD+) activity"/>
    <property type="evidence" value="ECO:0007669"/>
    <property type="project" value="UniProtKB-EC"/>
</dbReference>
<dbReference type="Pfam" id="PF01408">
    <property type="entry name" value="GFO_IDH_MocA"/>
    <property type="match status" value="1"/>
</dbReference>
<evidence type="ECO:0000259" key="4">
    <source>
        <dbReference type="Pfam" id="PF22725"/>
    </source>
</evidence>
<feature type="domain" description="GFO/IDH/MocA-like oxidoreductase" evidence="4">
    <location>
        <begin position="136"/>
        <end position="255"/>
    </location>
</feature>
<dbReference type="SUPFAM" id="SSF51735">
    <property type="entry name" value="NAD(P)-binding Rossmann-fold domains"/>
    <property type="match status" value="1"/>
</dbReference>
<dbReference type="EC" id="1.1.1.18" evidence="5"/>
<reference evidence="5" key="1">
    <citation type="submission" date="2023-08" db="EMBL/GenBank/DDBJ databases">
        <title>Complete Genome Sequences of butyrate producing Anaerostipes hadrus strains BA1 and GIF7 isolated from the terminal ileum of a healthy lean male.</title>
        <authorList>
            <person name="Low A."/>
            <person name="Sheludchenko M."/>
            <person name="Cheng H.E."/>
            <person name="Koh X.Q."/>
            <person name="Lee J."/>
        </authorList>
    </citation>
    <scope>NUCLEOTIDE SEQUENCE</scope>
    <source>
        <strain evidence="5">BA1</strain>
    </source>
</reference>
<dbReference type="Gene3D" id="3.30.360.10">
    <property type="entry name" value="Dihydrodipicolinate Reductase, domain 2"/>
    <property type="match status" value="1"/>
</dbReference>
<dbReference type="GO" id="GO:0000166">
    <property type="term" value="F:nucleotide binding"/>
    <property type="evidence" value="ECO:0007669"/>
    <property type="project" value="InterPro"/>
</dbReference>